<dbReference type="GO" id="GO:0005634">
    <property type="term" value="C:nucleus"/>
    <property type="evidence" value="ECO:0007669"/>
    <property type="project" value="TreeGrafter"/>
</dbReference>
<feature type="region of interest" description="Disordered" evidence="4">
    <location>
        <begin position="901"/>
        <end position="936"/>
    </location>
</feature>
<feature type="region of interest" description="Disordered" evidence="4">
    <location>
        <begin position="739"/>
        <end position="760"/>
    </location>
</feature>
<dbReference type="FunFam" id="2.170.270.10:FF:000073">
    <property type="entry name" value="AGAP013139-PA"/>
    <property type="match status" value="1"/>
</dbReference>
<evidence type="ECO:0000313" key="8">
    <source>
        <dbReference type="Proteomes" id="UP000075901"/>
    </source>
</evidence>
<feature type="compositionally biased region" description="Polar residues" evidence="4">
    <location>
        <begin position="744"/>
        <end position="755"/>
    </location>
</feature>
<dbReference type="InterPro" id="IPR013087">
    <property type="entry name" value="Znf_C2H2_type"/>
</dbReference>
<dbReference type="InterPro" id="IPR036236">
    <property type="entry name" value="Znf_C2H2_sf"/>
</dbReference>
<evidence type="ECO:0000256" key="4">
    <source>
        <dbReference type="SAM" id="MobiDB-lite"/>
    </source>
</evidence>
<dbReference type="AlphaFoldDB" id="A0A182S8W6"/>
<dbReference type="PROSITE" id="PS00028">
    <property type="entry name" value="ZINC_FINGER_C2H2_1"/>
    <property type="match status" value="3"/>
</dbReference>
<sequence length="948" mass="103033">MHTTTVTETGTENCACTCVKDKPALNLSRSSVPNGLLIMDTHAGSCVVTSQKFAKGTRFGPLLAQKSYVPIKNLPFPLVLFAGPYYQQEEHEYSNDLQALLSGTRNVYLDTRNESKCNWMIHVNLARFSNEQNLICYQENDEIYYTAIKDIELGDILRVWYSRNYAAKIGASMLEPSPYDICTNILRSVSMDYGFDLDKNQTSSFLIDDVYNRPSVTVGSCGSTAGHITSVSHNSAGSSTSSTMTANGTPCISSMVLSSSFDDHTLLHQGLGCGNGSGGGCDSIDIDSNNNSSSFCMIDTDHSSSTAIGKGASIGSPTTPTITYDTVSLPPIDSLMKTTSPKYSTSASQQHIFDMDLLESGVSTHVPDLVDDYFNTSSSLIHSSHHEPAPQPHHHNHHHHHHHHHHHDHEFLDYQQSMEQHHQHSGMLPPPEQQQHHEGEMISSSLHTDTAASNVRLPRHVYSTEQISPVHHPHHTHQLHHHHQQQLGGPMSTVAEFQCLPNDTLSPADLINISLGASDVNISFETGFGDTAVVGGLTDTGSHNLLSYERGTDDIDGAFGDGTGFDLLTATHTTNETDGQSDKMHSRFSSSSDSLITLHDTGGGLGGAKTATPTPPAIATIAGNPGLEGDTDKKYVCEVCLRKYMTKSNLDKHVRKHNLYLCVFCMKLFQQADELKDHECSERKSKTAYLHCPKCLKVLSNSWSLQRHMKIHKDLTQDESAMLAASGGVVSVEQLEKLSGDGTNGSKASNTSFEDFSNPAPIEDIKPSIEALEGSANMAALRLAIHSDDKSVILDSEMAASNPPPLLTEAEIKKEPSYGYTGSTPASPATNTSHLPNLTTVIPITNMCSSQDMITNVQAANGKQLYKCIVCSKLFKNPNALEKHLRKVHTVYTVSNDYKSEKKGGSVGGQLRMHSKKKHSSGCTSDNGGRPSIDNVYNGTVPLASAQI</sequence>
<proteinExistence type="predicted"/>
<dbReference type="PANTHER" id="PTHR16515">
    <property type="entry name" value="PR DOMAIN ZINC FINGER PROTEIN"/>
    <property type="match status" value="1"/>
</dbReference>
<feature type="domain" description="C2H2-type" evidence="5">
    <location>
        <begin position="690"/>
        <end position="717"/>
    </location>
</feature>
<dbReference type="VEuPathDB" id="VectorBase:AMAM002020"/>
<keyword evidence="3" id="KW-0862">Zinc</keyword>
<dbReference type="PROSITE" id="PS50157">
    <property type="entry name" value="ZINC_FINGER_C2H2_2"/>
    <property type="match status" value="3"/>
</dbReference>
<dbReference type="InterPro" id="IPR050331">
    <property type="entry name" value="Zinc_finger"/>
</dbReference>
<dbReference type="GO" id="GO:0008270">
    <property type="term" value="F:zinc ion binding"/>
    <property type="evidence" value="ECO:0007669"/>
    <property type="project" value="UniProtKB-KW"/>
</dbReference>
<dbReference type="GO" id="GO:0000977">
    <property type="term" value="F:RNA polymerase II transcription regulatory region sequence-specific DNA binding"/>
    <property type="evidence" value="ECO:0007669"/>
    <property type="project" value="TreeGrafter"/>
</dbReference>
<feature type="domain" description="C2H2-type" evidence="5">
    <location>
        <begin position="635"/>
        <end position="657"/>
    </location>
</feature>
<dbReference type="PROSITE" id="PS50280">
    <property type="entry name" value="SET"/>
    <property type="match status" value="1"/>
</dbReference>
<accession>A0A182S8W6</accession>
<organism evidence="7 8">
    <name type="scientific">Anopheles maculatus</name>
    <dbReference type="NCBI Taxonomy" id="74869"/>
    <lineage>
        <taxon>Eukaryota</taxon>
        <taxon>Metazoa</taxon>
        <taxon>Ecdysozoa</taxon>
        <taxon>Arthropoda</taxon>
        <taxon>Hexapoda</taxon>
        <taxon>Insecta</taxon>
        <taxon>Pterygota</taxon>
        <taxon>Neoptera</taxon>
        <taxon>Endopterygota</taxon>
        <taxon>Diptera</taxon>
        <taxon>Nematocera</taxon>
        <taxon>Culicoidea</taxon>
        <taxon>Culicidae</taxon>
        <taxon>Anophelinae</taxon>
        <taxon>Anopheles</taxon>
        <taxon>Anopheles maculatus group</taxon>
    </lineage>
</organism>
<dbReference type="Proteomes" id="UP000075901">
    <property type="component" value="Unassembled WGS sequence"/>
</dbReference>
<dbReference type="Gene3D" id="3.30.160.60">
    <property type="entry name" value="Classic Zinc Finger"/>
    <property type="match status" value="2"/>
</dbReference>
<feature type="domain" description="C2H2-type" evidence="5">
    <location>
        <begin position="866"/>
        <end position="890"/>
    </location>
</feature>
<keyword evidence="1" id="KW-0805">Transcription regulation</keyword>
<keyword evidence="3" id="KW-0863">Zinc-finger</keyword>
<name>A0A182S8W6_9DIPT</name>
<dbReference type="GO" id="GO:0006357">
    <property type="term" value="P:regulation of transcription by RNA polymerase II"/>
    <property type="evidence" value="ECO:0007669"/>
    <property type="project" value="TreeGrafter"/>
</dbReference>
<dbReference type="Pfam" id="PF00096">
    <property type="entry name" value="zf-C2H2"/>
    <property type="match status" value="2"/>
</dbReference>
<evidence type="ECO:0000256" key="2">
    <source>
        <dbReference type="ARBA" id="ARBA00023163"/>
    </source>
</evidence>
<evidence type="ECO:0000259" key="5">
    <source>
        <dbReference type="PROSITE" id="PS50157"/>
    </source>
</evidence>
<dbReference type="EnsemblMetazoa" id="AMAM002020-RA">
    <property type="protein sequence ID" value="AMAM002020-PA"/>
    <property type="gene ID" value="AMAM002020"/>
</dbReference>
<dbReference type="SUPFAM" id="SSF57667">
    <property type="entry name" value="beta-beta-alpha zinc fingers"/>
    <property type="match status" value="2"/>
</dbReference>
<dbReference type="GO" id="GO:0008170">
    <property type="term" value="F:N-methyltransferase activity"/>
    <property type="evidence" value="ECO:0007669"/>
    <property type="project" value="UniProtKB-ARBA"/>
</dbReference>
<evidence type="ECO:0000256" key="1">
    <source>
        <dbReference type="ARBA" id="ARBA00023015"/>
    </source>
</evidence>
<reference evidence="8" key="1">
    <citation type="submission" date="2013-09" db="EMBL/GenBank/DDBJ databases">
        <title>The Genome Sequence of Anopheles maculatus species B.</title>
        <authorList>
            <consortium name="The Broad Institute Genomics Platform"/>
            <person name="Neafsey D.E."/>
            <person name="Besansky N."/>
            <person name="Howell P."/>
            <person name="Walton C."/>
            <person name="Young S.K."/>
            <person name="Zeng Q."/>
            <person name="Gargeya S."/>
            <person name="Fitzgerald M."/>
            <person name="Haas B."/>
            <person name="Abouelleil A."/>
            <person name="Allen A.W."/>
            <person name="Alvarado L."/>
            <person name="Arachchi H.M."/>
            <person name="Berlin A.M."/>
            <person name="Chapman S.B."/>
            <person name="Gainer-Dewar J."/>
            <person name="Goldberg J."/>
            <person name="Griggs A."/>
            <person name="Gujja S."/>
            <person name="Hansen M."/>
            <person name="Howarth C."/>
            <person name="Imamovic A."/>
            <person name="Ireland A."/>
            <person name="Larimer J."/>
            <person name="McCowan C."/>
            <person name="Murphy C."/>
            <person name="Pearson M."/>
            <person name="Poon T.W."/>
            <person name="Priest M."/>
            <person name="Roberts A."/>
            <person name="Saif S."/>
            <person name="Shea T."/>
            <person name="Sisk P."/>
            <person name="Sykes S."/>
            <person name="Wortman J."/>
            <person name="Nusbaum C."/>
            <person name="Birren B."/>
        </authorList>
    </citation>
    <scope>NUCLEOTIDE SEQUENCE [LARGE SCALE GENOMIC DNA]</scope>
    <source>
        <strain evidence="8">maculatus3</strain>
    </source>
</reference>
<dbReference type="SMART" id="SM00355">
    <property type="entry name" value="ZnF_C2H2"/>
    <property type="match status" value="3"/>
</dbReference>
<dbReference type="GO" id="GO:0008757">
    <property type="term" value="F:S-adenosylmethionine-dependent methyltransferase activity"/>
    <property type="evidence" value="ECO:0007669"/>
    <property type="project" value="UniProtKB-ARBA"/>
</dbReference>
<dbReference type="InterPro" id="IPR001214">
    <property type="entry name" value="SET_dom"/>
</dbReference>
<protein>
    <submittedName>
        <fullName evidence="7">Uncharacterized protein</fullName>
    </submittedName>
</protein>
<dbReference type="GO" id="GO:0008276">
    <property type="term" value="F:protein methyltransferase activity"/>
    <property type="evidence" value="ECO:0007669"/>
    <property type="project" value="UniProtKB-ARBA"/>
</dbReference>
<feature type="compositionally biased region" description="Basic residues" evidence="4">
    <location>
        <begin position="392"/>
        <end position="407"/>
    </location>
</feature>
<dbReference type="InterPro" id="IPR046341">
    <property type="entry name" value="SET_dom_sf"/>
</dbReference>
<feature type="domain" description="SET" evidence="6">
    <location>
        <begin position="23"/>
        <end position="162"/>
    </location>
</feature>
<evidence type="ECO:0000313" key="7">
    <source>
        <dbReference type="EnsemblMetazoa" id="AMAM002020-PA"/>
    </source>
</evidence>
<keyword evidence="8" id="KW-1185">Reference proteome</keyword>
<dbReference type="PANTHER" id="PTHR16515:SF19">
    <property type="entry name" value="PR DOMAIN ZINC FINGER PROTEIN 14"/>
    <property type="match status" value="1"/>
</dbReference>
<evidence type="ECO:0000256" key="3">
    <source>
        <dbReference type="PROSITE-ProRule" id="PRU00042"/>
    </source>
</evidence>
<keyword evidence="3" id="KW-0479">Metal-binding</keyword>
<feature type="region of interest" description="Disordered" evidence="4">
    <location>
        <begin position="380"/>
        <end position="442"/>
    </location>
</feature>
<dbReference type="Gene3D" id="2.170.270.10">
    <property type="entry name" value="SET domain"/>
    <property type="match status" value="1"/>
</dbReference>
<reference evidence="7" key="2">
    <citation type="submission" date="2020-05" db="UniProtKB">
        <authorList>
            <consortium name="EnsemblMetazoa"/>
        </authorList>
    </citation>
    <scope>IDENTIFICATION</scope>
    <source>
        <strain evidence="7">maculatus3</strain>
    </source>
</reference>
<keyword evidence="2" id="KW-0804">Transcription</keyword>
<evidence type="ECO:0000259" key="6">
    <source>
        <dbReference type="PROSITE" id="PS50280"/>
    </source>
</evidence>
<dbReference type="Pfam" id="PF21549">
    <property type="entry name" value="PRDM2_PR"/>
    <property type="match status" value="1"/>
</dbReference>